<evidence type="ECO:0000256" key="4">
    <source>
        <dbReference type="ARBA" id="ARBA00022496"/>
    </source>
</evidence>
<dbReference type="CDD" id="cd01140">
    <property type="entry name" value="FatB"/>
    <property type="match status" value="1"/>
</dbReference>
<dbReference type="GO" id="GO:0030288">
    <property type="term" value="C:outer membrane-bounded periplasmic space"/>
    <property type="evidence" value="ECO:0007669"/>
    <property type="project" value="TreeGrafter"/>
</dbReference>
<dbReference type="PROSITE" id="PS51257">
    <property type="entry name" value="PROKAR_LIPOPROTEIN"/>
    <property type="match status" value="1"/>
</dbReference>
<dbReference type="KEGG" id="cavi:CAV_1163"/>
<organism evidence="8 9">
    <name type="scientific">Campylobacter avium LMG 24591</name>
    <dbReference type="NCBI Taxonomy" id="522484"/>
    <lineage>
        <taxon>Bacteria</taxon>
        <taxon>Pseudomonadati</taxon>
        <taxon>Campylobacterota</taxon>
        <taxon>Epsilonproteobacteria</taxon>
        <taxon>Campylobacterales</taxon>
        <taxon>Campylobacteraceae</taxon>
        <taxon>Campylobacter</taxon>
    </lineage>
</organism>
<protein>
    <submittedName>
        <fullName evidence="8">Enterochelin ABC transporter CeuBCDE, periplasmic substrate-binding protein</fullName>
    </submittedName>
</protein>
<gene>
    <name evidence="8" type="primary">ceuE</name>
    <name evidence="8" type="ORF">CAV_1163</name>
</gene>
<keyword evidence="4" id="KW-0408">Iron</keyword>
<dbReference type="OrthoDB" id="63946at2"/>
<feature type="domain" description="Fe/B12 periplasmic-binding" evidence="7">
    <location>
        <begin position="80"/>
        <end position="348"/>
    </location>
</feature>
<dbReference type="PANTHER" id="PTHR30532">
    <property type="entry name" value="IRON III DICITRATE-BINDING PERIPLASMIC PROTEIN"/>
    <property type="match status" value="1"/>
</dbReference>
<dbReference type="Proteomes" id="UP000201169">
    <property type="component" value="Chromosome"/>
</dbReference>
<evidence type="ECO:0000256" key="6">
    <source>
        <dbReference type="SAM" id="SignalP"/>
    </source>
</evidence>
<dbReference type="AlphaFoldDB" id="A0A222MYI9"/>
<keyword evidence="3" id="KW-0813">Transport</keyword>
<keyword evidence="5 6" id="KW-0732">Signal</keyword>
<dbReference type="Pfam" id="PF01497">
    <property type="entry name" value="Peripla_BP_2"/>
    <property type="match status" value="1"/>
</dbReference>
<dbReference type="PANTHER" id="PTHR30532:SF28">
    <property type="entry name" value="PETROBACTIN-BINDING PROTEIN YCLQ"/>
    <property type="match status" value="1"/>
</dbReference>
<evidence type="ECO:0000256" key="3">
    <source>
        <dbReference type="ARBA" id="ARBA00022448"/>
    </source>
</evidence>
<name>A0A222MYI9_9BACT</name>
<dbReference type="InterPro" id="IPR033870">
    <property type="entry name" value="FatB"/>
</dbReference>
<accession>A0A222MYI9</accession>
<feature type="chain" id="PRO_5013211297" evidence="6">
    <location>
        <begin position="20"/>
        <end position="348"/>
    </location>
</feature>
<evidence type="ECO:0000256" key="5">
    <source>
        <dbReference type="ARBA" id="ARBA00022729"/>
    </source>
</evidence>
<dbReference type="EMBL" id="CP022347">
    <property type="protein sequence ID" value="ASQ30790.1"/>
    <property type="molecule type" value="Genomic_DNA"/>
</dbReference>
<keyword evidence="9" id="KW-1185">Reference proteome</keyword>
<dbReference type="InterPro" id="IPR002491">
    <property type="entry name" value="ABC_transptr_periplasmic_BD"/>
</dbReference>
<dbReference type="GO" id="GO:1901678">
    <property type="term" value="P:iron coordination entity transport"/>
    <property type="evidence" value="ECO:0007669"/>
    <property type="project" value="UniProtKB-ARBA"/>
</dbReference>
<dbReference type="InterPro" id="IPR051313">
    <property type="entry name" value="Bact_iron-sidero_bind"/>
</dbReference>
<reference evidence="8 9" key="1">
    <citation type="submission" date="2017-07" db="EMBL/GenBank/DDBJ databases">
        <title>Analysis of two Campylobacter avium genomes and identification of a novel hippuricase gene.</title>
        <authorList>
            <person name="Miller W.G."/>
            <person name="Chapman M.H."/>
            <person name="Yee E."/>
            <person name="Revez J."/>
            <person name="Bono J.L."/>
            <person name="Rossi M."/>
        </authorList>
    </citation>
    <scope>NUCLEOTIDE SEQUENCE [LARGE SCALE GENOMIC DNA]</scope>
    <source>
        <strain evidence="8 9">LMG 24591</strain>
    </source>
</reference>
<evidence type="ECO:0000256" key="1">
    <source>
        <dbReference type="ARBA" id="ARBA00004196"/>
    </source>
</evidence>
<dbReference type="PROSITE" id="PS50983">
    <property type="entry name" value="FE_B12_PBP"/>
    <property type="match status" value="1"/>
</dbReference>
<feature type="signal peptide" evidence="6">
    <location>
        <begin position="1"/>
        <end position="19"/>
    </location>
</feature>
<comment type="similarity">
    <text evidence="2">Belongs to the bacterial solute-binding protein 8 family.</text>
</comment>
<evidence type="ECO:0000313" key="9">
    <source>
        <dbReference type="Proteomes" id="UP000201169"/>
    </source>
</evidence>
<keyword evidence="4" id="KW-0406">Ion transport</keyword>
<evidence type="ECO:0000256" key="2">
    <source>
        <dbReference type="ARBA" id="ARBA00008814"/>
    </source>
</evidence>
<evidence type="ECO:0000259" key="7">
    <source>
        <dbReference type="PROSITE" id="PS50983"/>
    </source>
</evidence>
<evidence type="ECO:0000313" key="8">
    <source>
        <dbReference type="EMBL" id="ASQ30790.1"/>
    </source>
</evidence>
<dbReference type="RefSeq" id="WP_094325595.1">
    <property type="nucleotide sequence ID" value="NZ_CP022347.1"/>
</dbReference>
<keyword evidence="4" id="KW-0410">Iron transport</keyword>
<sequence length="348" mass="37639">MKKILFIAIFSVFAFIACSSENKSDTHTSSEANLSEANSSANKVTGTNVSIIPIEWTSLGDRIELKHSMGVAEVQKNPQKVVSFDIGAIDTFEALGLGDKIVGVPAKTLPKYLEKYNSKQNVGSVVEIDFEALSALKPDLILISGRQAKFYEKLNEIAPTVFVGLDNTNFVESFRAKVIAIASLYGEVGQSHGEGLSADSAFETVKKLLSDIEAQKALVDKDKKALVILTNANRISVFGPNSRFGVLYDLFGLSPADTNLKIGTHGNRADSEYILKVNPDYLFVVDRNVIAKNKETAAAALDNPLIAKTKAAQNGKIIYLDPELWYLAGGGGLISLKAMSDEVFEAIK</sequence>
<dbReference type="SUPFAM" id="SSF53807">
    <property type="entry name" value="Helical backbone' metal receptor"/>
    <property type="match status" value="1"/>
</dbReference>
<dbReference type="Gene3D" id="3.40.50.1980">
    <property type="entry name" value="Nitrogenase molybdenum iron protein domain"/>
    <property type="match status" value="2"/>
</dbReference>
<proteinExistence type="inferred from homology"/>
<comment type="subcellular location">
    <subcellularLocation>
        <location evidence="1">Cell envelope</location>
    </subcellularLocation>
</comment>